<comment type="caution">
    <text evidence="2">The sequence shown here is derived from an EMBL/GenBank/DDBJ whole genome shotgun (WGS) entry which is preliminary data.</text>
</comment>
<dbReference type="Proteomes" id="UP001597192">
    <property type="component" value="Unassembled WGS sequence"/>
</dbReference>
<dbReference type="SUPFAM" id="SSF159888">
    <property type="entry name" value="YdhG-like"/>
    <property type="match status" value="1"/>
</dbReference>
<evidence type="ECO:0000259" key="1">
    <source>
        <dbReference type="Pfam" id="PF08818"/>
    </source>
</evidence>
<protein>
    <submittedName>
        <fullName evidence="2">YdeI/OmpD-associated family protein</fullName>
    </submittedName>
</protein>
<name>A0ABW4CNZ0_9LACO</name>
<dbReference type="InterPro" id="IPR014922">
    <property type="entry name" value="YdhG-like"/>
</dbReference>
<sequence length="202" mass="22806">MTVIDDYIFHQPESVQPRLQEWATLLREALPQAEERLAYGMPAFYLQGKAAVYFAANRQHVGFYPTPATITNFSEELQAFHTSKGAIQFPYDQPLPAKLVRAMTQWRAARMTDKGATAAVPTARQRETMPDAVAAALAAHGLREAYEARPPYQQNDYLRWLGQAKRPATQQARLAQLLTELAAGNVYMKMPWQPRNAKEVSK</sequence>
<gene>
    <name evidence="2" type="ORF">ACFQ47_07320</name>
</gene>
<dbReference type="Gene3D" id="3.90.1150.200">
    <property type="match status" value="1"/>
</dbReference>
<reference evidence="3" key="1">
    <citation type="journal article" date="2019" name="Int. J. Syst. Evol. Microbiol.">
        <title>The Global Catalogue of Microorganisms (GCM) 10K type strain sequencing project: providing services to taxonomists for standard genome sequencing and annotation.</title>
        <authorList>
            <consortium name="The Broad Institute Genomics Platform"/>
            <consortium name="The Broad Institute Genome Sequencing Center for Infectious Disease"/>
            <person name="Wu L."/>
            <person name="Ma J."/>
        </authorList>
    </citation>
    <scope>NUCLEOTIDE SEQUENCE [LARGE SCALE GENOMIC DNA]</scope>
    <source>
        <strain evidence="3">CCM 8947</strain>
    </source>
</reference>
<evidence type="ECO:0000313" key="2">
    <source>
        <dbReference type="EMBL" id="MFD1432492.1"/>
    </source>
</evidence>
<keyword evidence="3" id="KW-1185">Reference proteome</keyword>
<accession>A0ABW4CNZ0</accession>
<evidence type="ECO:0000313" key="3">
    <source>
        <dbReference type="Proteomes" id="UP001597192"/>
    </source>
</evidence>
<dbReference type="RefSeq" id="WP_125696647.1">
    <property type="nucleotide sequence ID" value="NZ_JBHTOG010000038.1"/>
</dbReference>
<dbReference type="Pfam" id="PF13376">
    <property type="entry name" value="OmdA"/>
    <property type="match status" value="1"/>
</dbReference>
<dbReference type="EMBL" id="JBHTOG010000038">
    <property type="protein sequence ID" value="MFD1432492.1"/>
    <property type="molecule type" value="Genomic_DNA"/>
</dbReference>
<organism evidence="2 3">
    <name type="scientific">Lacticaseibacillus yichunensis</name>
    <dbReference type="NCBI Taxonomy" id="2486015"/>
    <lineage>
        <taxon>Bacteria</taxon>
        <taxon>Bacillati</taxon>
        <taxon>Bacillota</taxon>
        <taxon>Bacilli</taxon>
        <taxon>Lactobacillales</taxon>
        <taxon>Lactobacillaceae</taxon>
        <taxon>Lacticaseibacillus</taxon>
    </lineage>
</organism>
<dbReference type="Pfam" id="PF08818">
    <property type="entry name" value="DUF1801"/>
    <property type="match status" value="1"/>
</dbReference>
<feature type="domain" description="YdhG-like" evidence="1">
    <location>
        <begin position="16"/>
        <end position="105"/>
    </location>
</feature>
<proteinExistence type="predicted"/>